<dbReference type="Pfam" id="PF00076">
    <property type="entry name" value="RRM_1"/>
    <property type="match status" value="1"/>
</dbReference>
<evidence type="ECO:0000256" key="2">
    <source>
        <dbReference type="PROSITE-ProRule" id="PRU00176"/>
    </source>
</evidence>
<dbReference type="SMART" id="SM00360">
    <property type="entry name" value="RRM"/>
    <property type="match status" value="1"/>
</dbReference>
<dbReference type="CDD" id="cd12411">
    <property type="entry name" value="RRM_ist3_like"/>
    <property type="match status" value="1"/>
</dbReference>
<evidence type="ECO:0000256" key="1">
    <source>
        <dbReference type="ARBA" id="ARBA00022884"/>
    </source>
</evidence>
<accession>A0A914WHQ7</accession>
<dbReference type="PANTHER" id="PTHR45880">
    <property type="entry name" value="RNA-BINDING MOTIF PROTEIN, X-LINKED 2"/>
    <property type="match status" value="1"/>
</dbReference>
<feature type="compositionally biased region" description="Basic and acidic residues" evidence="3">
    <location>
        <begin position="229"/>
        <end position="263"/>
    </location>
</feature>
<dbReference type="InterPro" id="IPR000504">
    <property type="entry name" value="RRM_dom"/>
</dbReference>
<name>A0A914WHQ7_9BILA</name>
<dbReference type="GO" id="GO:0005686">
    <property type="term" value="C:U2 snRNP"/>
    <property type="evidence" value="ECO:0007669"/>
    <property type="project" value="TreeGrafter"/>
</dbReference>
<dbReference type="PANTHER" id="PTHR45880:SF1">
    <property type="entry name" value="RNA-BINDING MOTIF PROTEIN, X-LINKED 2"/>
    <property type="match status" value="1"/>
</dbReference>
<dbReference type="InterPro" id="IPR012677">
    <property type="entry name" value="Nucleotide-bd_a/b_plait_sf"/>
</dbReference>
<protein>
    <submittedName>
        <fullName evidence="6">RRM domain-containing protein</fullName>
    </submittedName>
</protein>
<keyword evidence="5" id="KW-1185">Reference proteome</keyword>
<proteinExistence type="predicted"/>
<dbReference type="Proteomes" id="UP000887566">
    <property type="component" value="Unplaced"/>
</dbReference>
<dbReference type="FunFam" id="3.30.70.330:FF:000962">
    <property type="entry name" value="RBMX2 ortholog"/>
    <property type="match status" value="1"/>
</dbReference>
<feature type="domain" description="RRM" evidence="4">
    <location>
        <begin position="38"/>
        <end position="116"/>
    </location>
</feature>
<dbReference type="InterPro" id="IPR035979">
    <property type="entry name" value="RBD_domain_sf"/>
</dbReference>
<dbReference type="PROSITE" id="PS50102">
    <property type="entry name" value="RRM"/>
    <property type="match status" value="1"/>
</dbReference>
<dbReference type="AlphaFoldDB" id="A0A914WHQ7"/>
<dbReference type="GO" id="GO:0000398">
    <property type="term" value="P:mRNA splicing, via spliceosome"/>
    <property type="evidence" value="ECO:0007669"/>
    <property type="project" value="InterPro"/>
</dbReference>
<feature type="compositionally biased region" description="Basic and acidic residues" evidence="3">
    <location>
        <begin position="177"/>
        <end position="198"/>
    </location>
</feature>
<keyword evidence="1 2" id="KW-0694">RNA-binding</keyword>
<dbReference type="InterPro" id="IPR045844">
    <property type="entry name" value="RRM_Ist3-like"/>
</dbReference>
<sequence>MNPITNIKNLNKINDREIALGVAGQAGKSWHQKYADSAWIFVGGLPYNLTEGDIIAVFSQYGEIVNINLIRDQKTGKSKGFGFICFEDQRSTILSVDNLNGTKLLGRMVRVDHVEEYKVPKYREDVDEDIRKVWEEGCAPKPINIPEEAAHSDAEEEEDVKPKNLDNDGLIPLNEAEIEKGLKAKIDEERQKRKDEKKEKKRLKKEKKRMKKEKRRRKDSSSDSAEDADGVKKVKKEPADDVRDLTRSWKDQRKGLVDERPTGNDDEFYGSNSAFNFNKERKEIPPPPTHNVRPNFEKADWRDIEMWKHEREREKRIRGEYKGNWKEEEHYLPTRFNR</sequence>
<dbReference type="InterPro" id="IPR051847">
    <property type="entry name" value="RNA_proc/Spliceosome_comp"/>
</dbReference>
<organism evidence="5 6">
    <name type="scientific">Plectus sambesii</name>
    <dbReference type="NCBI Taxonomy" id="2011161"/>
    <lineage>
        <taxon>Eukaryota</taxon>
        <taxon>Metazoa</taxon>
        <taxon>Ecdysozoa</taxon>
        <taxon>Nematoda</taxon>
        <taxon>Chromadorea</taxon>
        <taxon>Plectida</taxon>
        <taxon>Plectina</taxon>
        <taxon>Plectoidea</taxon>
        <taxon>Plectidae</taxon>
        <taxon>Plectus</taxon>
    </lineage>
</organism>
<evidence type="ECO:0000313" key="6">
    <source>
        <dbReference type="WBParaSite" id="PSAMB.scaffold41size102001.g1060.t1"/>
    </source>
</evidence>
<evidence type="ECO:0000259" key="4">
    <source>
        <dbReference type="PROSITE" id="PS50102"/>
    </source>
</evidence>
<reference evidence="6" key="1">
    <citation type="submission" date="2022-11" db="UniProtKB">
        <authorList>
            <consortium name="WormBaseParasite"/>
        </authorList>
    </citation>
    <scope>IDENTIFICATION</scope>
</reference>
<dbReference type="Gene3D" id="3.30.70.330">
    <property type="match status" value="1"/>
</dbReference>
<feature type="region of interest" description="Disordered" evidence="3">
    <location>
        <begin position="141"/>
        <end position="297"/>
    </location>
</feature>
<dbReference type="GO" id="GO:0071011">
    <property type="term" value="C:precatalytic spliceosome"/>
    <property type="evidence" value="ECO:0007669"/>
    <property type="project" value="TreeGrafter"/>
</dbReference>
<dbReference type="GO" id="GO:0003723">
    <property type="term" value="F:RNA binding"/>
    <property type="evidence" value="ECO:0007669"/>
    <property type="project" value="UniProtKB-UniRule"/>
</dbReference>
<dbReference type="SUPFAM" id="SSF54928">
    <property type="entry name" value="RNA-binding domain, RBD"/>
    <property type="match status" value="1"/>
</dbReference>
<dbReference type="WBParaSite" id="PSAMB.scaffold41size102001.g1060.t1">
    <property type="protein sequence ID" value="PSAMB.scaffold41size102001.g1060.t1"/>
    <property type="gene ID" value="PSAMB.scaffold41size102001.g1060"/>
</dbReference>
<evidence type="ECO:0000256" key="3">
    <source>
        <dbReference type="SAM" id="MobiDB-lite"/>
    </source>
</evidence>
<dbReference type="GO" id="GO:0071013">
    <property type="term" value="C:catalytic step 2 spliceosome"/>
    <property type="evidence" value="ECO:0007669"/>
    <property type="project" value="TreeGrafter"/>
</dbReference>
<evidence type="ECO:0000313" key="5">
    <source>
        <dbReference type="Proteomes" id="UP000887566"/>
    </source>
</evidence>
<feature type="compositionally biased region" description="Basic residues" evidence="3">
    <location>
        <begin position="199"/>
        <end position="218"/>
    </location>
</feature>